<feature type="transmembrane region" description="Helical" evidence="1">
    <location>
        <begin position="6"/>
        <end position="24"/>
    </location>
</feature>
<dbReference type="Proteomes" id="UP000050668">
    <property type="component" value="Unassembled WGS sequence"/>
</dbReference>
<evidence type="ECO:0000256" key="1">
    <source>
        <dbReference type="SAM" id="Phobius"/>
    </source>
</evidence>
<keyword evidence="3" id="KW-1185">Reference proteome</keyword>
<protein>
    <submittedName>
        <fullName evidence="2">Uncharacterized protein</fullName>
    </submittedName>
</protein>
<feature type="transmembrane region" description="Helical" evidence="1">
    <location>
        <begin position="54"/>
        <end position="75"/>
    </location>
</feature>
<dbReference type="EMBL" id="LGRV01000003">
    <property type="protein sequence ID" value="KOS68985.1"/>
    <property type="molecule type" value="Genomic_DNA"/>
</dbReference>
<comment type="caution">
    <text evidence="2">The sequence shown here is derived from an EMBL/GenBank/DDBJ whole genome shotgun (WGS) entry which is preliminary data.</text>
</comment>
<evidence type="ECO:0000313" key="3">
    <source>
        <dbReference type="Proteomes" id="UP000050668"/>
    </source>
</evidence>
<keyword evidence="1" id="KW-1133">Transmembrane helix</keyword>
<name>A0ABR5K2T4_9BACI</name>
<sequence length="135" mass="15334">MQFSEIIVIGVIWGGLMFYFLTPFKSKSIQRNKGNSFRDDFLASLLGGMKHKKFILALVMLIVTLVCVWLGYSQLKWHNDNHGGGEMTFNPTIKAIYYMVGITIYTGILYLLSAFKIAKASSLHSVLGKRYQRSE</sequence>
<organism evidence="2 3">
    <name type="scientific">Lysinibacillus contaminans</name>
    <dbReference type="NCBI Taxonomy" id="1293441"/>
    <lineage>
        <taxon>Bacteria</taxon>
        <taxon>Bacillati</taxon>
        <taxon>Bacillota</taxon>
        <taxon>Bacilli</taxon>
        <taxon>Bacillales</taxon>
        <taxon>Bacillaceae</taxon>
        <taxon>Lysinibacillus</taxon>
    </lineage>
</organism>
<proteinExistence type="predicted"/>
<keyword evidence="1" id="KW-0812">Transmembrane</keyword>
<dbReference type="RefSeq" id="WP_053583841.1">
    <property type="nucleotide sequence ID" value="NZ_LGRV01000003.1"/>
</dbReference>
<evidence type="ECO:0000313" key="2">
    <source>
        <dbReference type="EMBL" id="KOS68985.1"/>
    </source>
</evidence>
<keyword evidence="1" id="KW-0472">Membrane</keyword>
<gene>
    <name evidence="2" type="ORF">AEA09_10810</name>
</gene>
<reference evidence="3" key="1">
    <citation type="submission" date="2015-07" db="EMBL/GenBank/DDBJ databases">
        <title>Fjat-14205 dsm 2895.</title>
        <authorList>
            <person name="Liu B."/>
            <person name="Wang J."/>
            <person name="Zhu Y."/>
            <person name="Liu G."/>
            <person name="Chen Q."/>
            <person name="Chen Z."/>
            <person name="Lan J."/>
            <person name="Che J."/>
            <person name="Ge C."/>
            <person name="Shi H."/>
            <person name="Pan Z."/>
            <person name="Liu X."/>
        </authorList>
    </citation>
    <scope>NUCLEOTIDE SEQUENCE [LARGE SCALE GENOMIC DNA]</scope>
    <source>
        <strain evidence="3">DSM 25560</strain>
    </source>
</reference>
<feature type="transmembrane region" description="Helical" evidence="1">
    <location>
        <begin position="95"/>
        <end position="115"/>
    </location>
</feature>
<accession>A0ABR5K2T4</accession>